<reference evidence="2 3" key="1">
    <citation type="submission" date="2020-01" db="EMBL/GenBank/DDBJ databases">
        <title>A novel Bacillus sp. from Pasinler.</title>
        <authorList>
            <person name="Adiguzel A."/>
            <person name="Ay H."/>
            <person name="Baltaci M.O."/>
        </authorList>
    </citation>
    <scope>NUCLEOTIDE SEQUENCE [LARGE SCALE GENOMIC DNA]</scope>
    <source>
        <strain evidence="2 3">P1</strain>
    </source>
</reference>
<keyword evidence="1" id="KW-1133">Transmembrane helix</keyword>
<evidence type="ECO:0000256" key="1">
    <source>
        <dbReference type="SAM" id="Phobius"/>
    </source>
</evidence>
<comment type="caution">
    <text evidence="2">The sequence shown here is derived from an EMBL/GenBank/DDBJ whole genome shotgun (WGS) entry which is preliminary data.</text>
</comment>
<organism evidence="2 3">
    <name type="scientific">Pallidibacillus pasinlerensis</name>
    <dbReference type="NCBI Taxonomy" id="2703818"/>
    <lineage>
        <taxon>Bacteria</taxon>
        <taxon>Bacillati</taxon>
        <taxon>Bacillota</taxon>
        <taxon>Bacilli</taxon>
        <taxon>Bacillales</taxon>
        <taxon>Bacillaceae</taxon>
        <taxon>Pallidibacillus</taxon>
    </lineage>
</organism>
<accession>A0ABX0ACD7</accession>
<protein>
    <submittedName>
        <fullName evidence="2">DUF3953 domain-containing protein</fullName>
    </submittedName>
</protein>
<dbReference type="RefSeq" id="WP_161921660.1">
    <property type="nucleotide sequence ID" value="NZ_JAACYS010000085.1"/>
</dbReference>
<feature type="transmembrane region" description="Helical" evidence="1">
    <location>
        <begin position="29"/>
        <end position="45"/>
    </location>
</feature>
<proteinExistence type="predicted"/>
<feature type="transmembrane region" description="Helical" evidence="1">
    <location>
        <begin position="57"/>
        <end position="74"/>
    </location>
</feature>
<keyword evidence="1" id="KW-0472">Membrane</keyword>
<sequence>MKVLRVVLAVLVIFLSAFSFITGYLGVLPYALLLVGVMLFVMGMIETKEKRIENAFTSFLSAAFCIVVSLYIIVR</sequence>
<evidence type="ECO:0000313" key="3">
    <source>
        <dbReference type="Proteomes" id="UP000743899"/>
    </source>
</evidence>
<dbReference type="Pfam" id="PF13129">
    <property type="entry name" value="DUF3953"/>
    <property type="match status" value="1"/>
</dbReference>
<dbReference type="InterPro" id="IPR025018">
    <property type="entry name" value="DUF3953"/>
</dbReference>
<dbReference type="EMBL" id="JAACYS010000085">
    <property type="protein sequence ID" value="NCU18833.1"/>
    <property type="molecule type" value="Genomic_DNA"/>
</dbReference>
<name>A0ABX0ACD7_9BACI</name>
<evidence type="ECO:0000313" key="2">
    <source>
        <dbReference type="EMBL" id="NCU18833.1"/>
    </source>
</evidence>
<gene>
    <name evidence="2" type="ORF">GW534_14210</name>
</gene>
<keyword evidence="1" id="KW-0812">Transmembrane</keyword>
<dbReference type="Proteomes" id="UP000743899">
    <property type="component" value="Unassembled WGS sequence"/>
</dbReference>
<keyword evidence="3" id="KW-1185">Reference proteome</keyword>